<feature type="region of interest" description="Disordered" evidence="1">
    <location>
        <begin position="122"/>
        <end position="141"/>
    </location>
</feature>
<evidence type="ECO:0000259" key="2">
    <source>
        <dbReference type="Pfam" id="PF01243"/>
    </source>
</evidence>
<evidence type="ECO:0000313" key="3">
    <source>
        <dbReference type="EMBL" id="MTE15621.1"/>
    </source>
</evidence>
<gene>
    <name evidence="3" type="ORF">GLP40_22975</name>
</gene>
<dbReference type="SUPFAM" id="SSF50475">
    <property type="entry name" value="FMN-binding split barrel"/>
    <property type="match status" value="1"/>
</dbReference>
<organism evidence="3 4">
    <name type="scientific">Nocardia aurantiaca</name>
    <dbReference type="NCBI Taxonomy" id="2675850"/>
    <lineage>
        <taxon>Bacteria</taxon>
        <taxon>Bacillati</taxon>
        <taxon>Actinomycetota</taxon>
        <taxon>Actinomycetes</taxon>
        <taxon>Mycobacteriales</taxon>
        <taxon>Nocardiaceae</taxon>
        <taxon>Nocardia</taxon>
    </lineage>
</organism>
<keyword evidence="4" id="KW-1185">Reference proteome</keyword>
<dbReference type="InterPro" id="IPR012349">
    <property type="entry name" value="Split_barrel_FMN-bd"/>
</dbReference>
<dbReference type="Gene3D" id="2.30.110.10">
    <property type="entry name" value="Electron Transport, Fmn-binding Protein, Chain A"/>
    <property type="match status" value="1"/>
</dbReference>
<dbReference type="InterPro" id="IPR011576">
    <property type="entry name" value="Pyridox_Oxase_N"/>
</dbReference>
<evidence type="ECO:0000256" key="1">
    <source>
        <dbReference type="SAM" id="MobiDB-lite"/>
    </source>
</evidence>
<proteinExistence type="predicted"/>
<accession>A0A6I3L1N1</accession>
<dbReference type="Proteomes" id="UP000432464">
    <property type="component" value="Unassembled WGS sequence"/>
</dbReference>
<feature type="domain" description="Pyridoxamine 5'-phosphate oxidase N-terminal" evidence="2">
    <location>
        <begin position="50"/>
        <end position="109"/>
    </location>
</feature>
<dbReference type="AlphaFoldDB" id="A0A6I3L1N1"/>
<dbReference type="EMBL" id="WMBB01000011">
    <property type="protein sequence ID" value="MTE15621.1"/>
    <property type="molecule type" value="Genomic_DNA"/>
</dbReference>
<dbReference type="Pfam" id="PF01243">
    <property type="entry name" value="PNPOx_N"/>
    <property type="match status" value="1"/>
</dbReference>
<name>A0A6I3L1N1_9NOCA</name>
<sequence length="141" mass="15620">MSPSCATPPPLSRQLRHTALTCVAGIRSGSNHPIRTNRSGPFVTLEQNWDRIRDTVSRAGHCAIASVDRDGSPHVTPIGTFFLRDDATGFYFDQYTEALARNLETEPRIRKATSRDSCSCYGCERQRQGSLGPEDPRGRGR</sequence>
<comment type="caution">
    <text evidence="3">The sequence shown here is derived from an EMBL/GenBank/DDBJ whole genome shotgun (WGS) entry which is preliminary data.</text>
</comment>
<evidence type="ECO:0000313" key="4">
    <source>
        <dbReference type="Proteomes" id="UP000432464"/>
    </source>
</evidence>
<protein>
    <recommendedName>
        <fullName evidence="2">Pyridoxamine 5'-phosphate oxidase N-terminal domain-containing protein</fullName>
    </recommendedName>
</protein>
<reference evidence="3 4" key="1">
    <citation type="submission" date="2019-11" db="EMBL/GenBank/DDBJ databases">
        <title>Nocardia sp. nov. CT2-14 isolated from soil.</title>
        <authorList>
            <person name="Kanchanasin P."/>
            <person name="Tanasupawat S."/>
            <person name="Yuki M."/>
            <person name="Kudo T."/>
        </authorList>
    </citation>
    <scope>NUCLEOTIDE SEQUENCE [LARGE SCALE GENOMIC DNA]</scope>
    <source>
        <strain evidence="3 4">CT2-14</strain>
    </source>
</reference>